<evidence type="ECO:0000256" key="3">
    <source>
        <dbReference type="ARBA" id="ARBA00023054"/>
    </source>
</evidence>
<accession>A0A511MZX2</accession>
<evidence type="ECO:0000256" key="4">
    <source>
        <dbReference type="SAM" id="MobiDB-lite"/>
    </source>
</evidence>
<dbReference type="EMBL" id="BJXB01000004">
    <property type="protein sequence ID" value="GEM45676.1"/>
    <property type="molecule type" value="Genomic_DNA"/>
</dbReference>
<feature type="compositionally biased region" description="Low complexity" evidence="4">
    <location>
        <begin position="122"/>
        <end position="137"/>
    </location>
</feature>
<keyword evidence="5" id="KW-1133">Transmembrane helix</keyword>
<dbReference type="NCBIfam" id="TIGR01730">
    <property type="entry name" value="RND_mfp"/>
    <property type="match status" value="1"/>
</dbReference>
<reference evidence="8 9" key="1">
    <citation type="submission" date="2019-07" db="EMBL/GenBank/DDBJ databases">
        <title>Whole genome shotgun sequence of Deinococcus cellulosilyticus NBRC 106333.</title>
        <authorList>
            <person name="Hosoyama A."/>
            <person name="Uohara A."/>
            <person name="Ohji S."/>
            <person name="Ichikawa N."/>
        </authorList>
    </citation>
    <scope>NUCLEOTIDE SEQUENCE [LARGE SCALE GENOMIC DNA]</scope>
    <source>
        <strain evidence="8 9">NBRC 106333</strain>
    </source>
</reference>
<dbReference type="Pfam" id="PF25975">
    <property type="entry name" value="CzcB_C"/>
    <property type="match status" value="1"/>
</dbReference>
<dbReference type="RefSeq" id="WP_146883177.1">
    <property type="nucleotide sequence ID" value="NZ_BJXB01000004.1"/>
</dbReference>
<protein>
    <submittedName>
        <fullName evidence="8">Secretion protein HlyD</fullName>
    </submittedName>
</protein>
<dbReference type="InterPro" id="IPR058792">
    <property type="entry name" value="Beta-barrel_RND_2"/>
</dbReference>
<dbReference type="SUPFAM" id="SSF111369">
    <property type="entry name" value="HlyD-like secretion proteins"/>
    <property type="match status" value="2"/>
</dbReference>
<feature type="domain" description="CzcB-like C-terminal circularly permuted SH3-like" evidence="7">
    <location>
        <begin position="358"/>
        <end position="410"/>
    </location>
</feature>
<dbReference type="GO" id="GO:0015562">
    <property type="term" value="F:efflux transmembrane transporter activity"/>
    <property type="evidence" value="ECO:0007669"/>
    <property type="project" value="InterPro"/>
</dbReference>
<feature type="domain" description="CusB-like beta-barrel" evidence="6">
    <location>
        <begin position="277"/>
        <end position="348"/>
    </location>
</feature>
<dbReference type="GO" id="GO:0016020">
    <property type="term" value="C:membrane"/>
    <property type="evidence" value="ECO:0007669"/>
    <property type="project" value="InterPro"/>
</dbReference>
<dbReference type="InterPro" id="IPR006143">
    <property type="entry name" value="RND_pump_MFP"/>
</dbReference>
<dbReference type="Proteomes" id="UP000321306">
    <property type="component" value="Unassembled WGS sequence"/>
</dbReference>
<dbReference type="Gene3D" id="2.40.420.20">
    <property type="match status" value="1"/>
</dbReference>
<gene>
    <name evidence="8" type="ORF">DC3_13110</name>
</gene>
<evidence type="ECO:0000256" key="5">
    <source>
        <dbReference type="SAM" id="Phobius"/>
    </source>
</evidence>
<organism evidence="8 9">
    <name type="scientific">Deinococcus cellulosilyticus (strain DSM 18568 / NBRC 106333 / KACC 11606 / 5516J-15)</name>
    <dbReference type="NCBI Taxonomy" id="1223518"/>
    <lineage>
        <taxon>Bacteria</taxon>
        <taxon>Thermotogati</taxon>
        <taxon>Deinococcota</taxon>
        <taxon>Deinococci</taxon>
        <taxon>Deinococcales</taxon>
        <taxon>Deinococcaceae</taxon>
        <taxon>Deinococcus</taxon>
    </lineage>
</organism>
<keyword evidence="5" id="KW-0472">Membrane</keyword>
<keyword evidence="9" id="KW-1185">Reference proteome</keyword>
<dbReference type="PANTHER" id="PTHR32347">
    <property type="entry name" value="EFFLUX SYSTEM COMPONENT YKNX-RELATED"/>
    <property type="match status" value="1"/>
</dbReference>
<dbReference type="InterPro" id="IPR058649">
    <property type="entry name" value="CzcB_C"/>
</dbReference>
<name>A0A511MZX2_DEIC1</name>
<comment type="similarity">
    <text evidence="2">Belongs to the membrane fusion protein (MFP) (TC 8.A.1) family.</text>
</comment>
<dbReference type="AlphaFoldDB" id="A0A511MZX2"/>
<sequence length="430" mass="46111">MTTAVRKNPPKGRKRLWWWLVPVVLVGGFFALPRPGSMPTVLDTVPVSKGNFQLQVSGSGTLKATDVRELHPDVSGTVTFLIEEGRRVKSGEVLVKMDDQEAENNLLNARTSLQTAENNLKSSRASSSSNTTSQQQAVETARVNVQNARRELQSAQDTLTLNQRLYQAGGVSQQTLTDAQTALQKASDALKSAQVAYQAALNTQQTQQTSNQQSIDNASLSVESARTSLQTAQTQLQKHTLKAPVDSQVLSVTGTVGGPSSAVTVEIGQDRVLELPMQVDETGIRQVQTGQEVEVTLDAFPGKTFRGKVSEISPKATLQQNIPVFYVTVKLSNPEQLLRPGMSAQAEITVLTLQDVLKVPKRAVKTTGGRSTVEVQMADGKTAVKDVQTGETDGTEVVITSGLTGDEKVVLPTRKTVSSAPTFPPTPGGQ</sequence>
<dbReference type="InterPro" id="IPR050465">
    <property type="entry name" value="UPF0194_transport"/>
</dbReference>
<comment type="caution">
    <text evidence="8">The sequence shown here is derived from an EMBL/GenBank/DDBJ whole genome shotgun (WGS) entry which is preliminary data.</text>
</comment>
<keyword evidence="3" id="KW-0175">Coiled coil</keyword>
<evidence type="ECO:0000313" key="8">
    <source>
        <dbReference type="EMBL" id="GEM45676.1"/>
    </source>
</evidence>
<feature type="transmembrane region" description="Helical" evidence="5">
    <location>
        <begin position="16"/>
        <end position="32"/>
    </location>
</feature>
<dbReference type="GO" id="GO:0030313">
    <property type="term" value="C:cell envelope"/>
    <property type="evidence" value="ECO:0007669"/>
    <property type="project" value="UniProtKB-SubCell"/>
</dbReference>
<proteinExistence type="inferred from homology"/>
<dbReference type="Pfam" id="PF25954">
    <property type="entry name" value="Beta-barrel_RND_2"/>
    <property type="match status" value="1"/>
</dbReference>
<dbReference type="Gene3D" id="2.40.30.170">
    <property type="match status" value="1"/>
</dbReference>
<evidence type="ECO:0000256" key="2">
    <source>
        <dbReference type="ARBA" id="ARBA00009477"/>
    </source>
</evidence>
<evidence type="ECO:0000256" key="1">
    <source>
        <dbReference type="ARBA" id="ARBA00004196"/>
    </source>
</evidence>
<evidence type="ECO:0000259" key="6">
    <source>
        <dbReference type="Pfam" id="PF25954"/>
    </source>
</evidence>
<dbReference type="Gene3D" id="2.40.50.100">
    <property type="match status" value="1"/>
</dbReference>
<dbReference type="OrthoDB" id="9791520at2"/>
<comment type="subcellular location">
    <subcellularLocation>
        <location evidence="1">Cell envelope</location>
    </subcellularLocation>
</comment>
<dbReference type="Gene3D" id="1.10.287.470">
    <property type="entry name" value="Helix hairpin bin"/>
    <property type="match status" value="1"/>
</dbReference>
<evidence type="ECO:0000313" key="9">
    <source>
        <dbReference type="Proteomes" id="UP000321306"/>
    </source>
</evidence>
<dbReference type="PANTHER" id="PTHR32347:SF14">
    <property type="entry name" value="EFFLUX SYSTEM COMPONENT YKNX-RELATED"/>
    <property type="match status" value="1"/>
</dbReference>
<feature type="region of interest" description="Disordered" evidence="4">
    <location>
        <begin position="116"/>
        <end position="141"/>
    </location>
</feature>
<evidence type="ECO:0000259" key="7">
    <source>
        <dbReference type="Pfam" id="PF25975"/>
    </source>
</evidence>
<keyword evidence="5" id="KW-0812">Transmembrane</keyword>